<evidence type="ECO:0000256" key="1">
    <source>
        <dbReference type="ARBA" id="ARBA00010701"/>
    </source>
</evidence>
<feature type="active site" description="Charge relay system" evidence="8">
    <location>
        <position position="363"/>
    </location>
</feature>
<comment type="similarity">
    <text evidence="1 7">Belongs to the AB hydrolase superfamily. Lipase family.</text>
</comment>
<keyword evidence="9" id="KW-1133">Transmembrane helix</keyword>
<organism evidence="11 12">
    <name type="scientific">Leptidea sinapis</name>
    <dbReference type="NCBI Taxonomy" id="189913"/>
    <lineage>
        <taxon>Eukaryota</taxon>
        <taxon>Metazoa</taxon>
        <taxon>Ecdysozoa</taxon>
        <taxon>Arthropoda</taxon>
        <taxon>Hexapoda</taxon>
        <taxon>Insecta</taxon>
        <taxon>Pterygota</taxon>
        <taxon>Neoptera</taxon>
        <taxon>Endopterygota</taxon>
        <taxon>Lepidoptera</taxon>
        <taxon>Glossata</taxon>
        <taxon>Ditrysia</taxon>
        <taxon>Papilionoidea</taxon>
        <taxon>Pieridae</taxon>
        <taxon>Dismorphiinae</taxon>
        <taxon>Leptidea</taxon>
    </lineage>
</organism>
<dbReference type="GO" id="GO:0016042">
    <property type="term" value="P:lipid catabolic process"/>
    <property type="evidence" value="ECO:0007669"/>
    <property type="project" value="UniProtKB-KW"/>
</dbReference>
<evidence type="ECO:0000313" key="12">
    <source>
        <dbReference type="Proteomes" id="UP000324832"/>
    </source>
</evidence>
<feature type="transmembrane region" description="Helical" evidence="9">
    <location>
        <begin position="6"/>
        <end position="27"/>
    </location>
</feature>
<dbReference type="EMBL" id="FZQP02005888">
    <property type="protein sequence ID" value="VVD02219.1"/>
    <property type="molecule type" value="Genomic_DNA"/>
</dbReference>
<protein>
    <recommendedName>
        <fullName evidence="7">Lipase</fullName>
    </recommendedName>
</protein>
<keyword evidence="4 7" id="KW-0442">Lipid degradation</keyword>
<feature type="active site" description="Nucleophile" evidence="8">
    <location>
        <position position="192"/>
    </location>
</feature>
<evidence type="ECO:0000256" key="8">
    <source>
        <dbReference type="PIRSR" id="PIRSR000862-1"/>
    </source>
</evidence>
<sequence length="421" mass="48053">MQDGKMISYIILIVCVQGSVLTISVIYPHPHKLLSISIPENRALKRSLGFIEDTYYNFTELANKYGHETEEYEVTTDDGYLLTIFRIKTKCVTPRPYPIVLLHGIMDSADAWILAGPELGLGYILANNCYDVWAANHRGNQYSRKHIKLNPNTDFEFWNYSIDEHGYYDLPAIVDHVLNASNKEKVYFIGHSQGTTDFFIMTSIRPEYNNKIHLSIQLAPVAYLKHLKIPLANFAAKQTELIKNILDDISLQELLGKYEIIHPVLEQLCQVAPVPLCEFILQLTTGYKDGISPRTLSVAFGHLVVGVSAKTLSHFGQLIQSKKFQRYDEGREINLQKYGSENPPEYNVSKITSAVLLMCSKNDLLSSLENVNELSSRLPNLVEEYVVQDKSWSHHNFLWGIKAPEYVFNKILGYLKKYDQI</sequence>
<evidence type="ECO:0000256" key="5">
    <source>
        <dbReference type="ARBA" id="ARBA00023098"/>
    </source>
</evidence>
<name>A0A5E4QZ03_9NEOP</name>
<accession>A0A5E4QZ03</accession>
<dbReference type="InterPro" id="IPR029058">
    <property type="entry name" value="AB_hydrolase_fold"/>
</dbReference>
<dbReference type="PIRSF" id="PIRSF000862">
    <property type="entry name" value="Steryl_ester_lip"/>
    <property type="match status" value="1"/>
</dbReference>
<evidence type="ECO:0000256" key="2">
    <source>
        <dbReference type="ARBA" id="ARBA00022729"/>
    </source>
</evidence>
<evidence type="ECO:0000259" key="10">
    <source>
        <dbReference type="Pfam" id="PF04083"/>
    </source>
</evidence>
<keyword evidence="12" id="KW-1185">Reference proteome</keyword>
<evidence type="ECO:0000256" key="9">
    <source>
        <dbReference type="SAM" id="Phobius"/>
    </source>
</evidence>
<dbReference type="SUPFAM" id="SSF53474">
    <property type="entry name" value="alpha/beta-Hydrolases"/>
    <property type="match status" value="1"/>
</dbReference>
<keyword evidence="3 7" id="KW-0378">Hydrolase</keyword>
<reference evidence="11 12" key="1">
    <citation type="submission" date="2017-07" db="EMBL/GenBank/DDBJ databases">
        <authorList>
            <person name="Talla V."/>
            <person name="Backstrom N."/>
        </authorList>
    </citation>
    <scope>NUCLEOTIDE SEQUENCE [LARGE SCALE GENOMIC DNA]</scope>
</reference>
<keyword evidence="9" id="KW-0812">Transmembrane</keyword>
<evidence type="ECO:0000256" key="3">
    <source>
        <dbReference type="ARBA" id="ARBA00022801"/>
    </source>
</evidence>
<feature type="active site" description="Charge relay system" evidence="8">
    <location>
        <position position="394"/>
    </location>
</feature>
<evidence type="ECO:0000256" key="7">
    <source>
        <dbReference type="PIRNR" id="PIRNR000862"/>
    </source>
</evidence>
<dbReference type="FunFam" id="3.40.50.1820:FF:000057">
    <property type="entry name" value="Lipase"/>
    <property type="match status" value="1"/>
</dbReference>
<keyword evidence="5" id="KW-0443">Lipid metabolism</keyword>
<gene>
    <name evidence="11" type="ORF">LSINAPIS_LOCUS12484</name>
</gene>
<feature type="domain" description="Partial AB-hydrolase lipase" evidence="10">
    <location>
        <begin position="59"/>
        <end position="114"/>
    </location>
</feature>
<evidence type="ECO:0000256" key="6">
    <source>
        <dbReference type="ARBA" id="ARBA00023180"/>
    </source>
</evidence>
<keyword evidence="6" id="KW-0325">Glycoprotein</keyword>
<keyword evidence="9" id="KW-0472">Membrane</keyword>
<dbReference type="PANTHER" id="PTHR11005">
    <property type="entry name" value="LYSOSOMAL ACID LIPASE-RELATED"/>
    <property type="match status" value="1"/>
</dbReference>
<dbReference type="InterPro" id="IPR025483">
    <property type="entry name" value="Lipase_euk"/>
</dbReference>
<dbReference type="InterPro" id="IPR006693">
    <property type="entry name" value="AB_hydrolase_lipase"/>
</dbReference>
<dbReference type="Pfam" id="PF04083">
    <property type="entry name" value="Abhydro_lipase"/>
    <property type="match status" value="1"/>
</dbReference>
<evidence type="ECO:0000256" key="4">
    <source>
        <dbReference type="ARBA" id="ARBA00022963"/>
    </source>
</evidence>
<evidence type="ECO:0000313" key="11">
    <source>
        <dbReference type="EMBL" id="VVD02219.1"/>
    </source>
</evidence>
<dbReference type="Gene3D" id="3.40.50.1820">
    <property type="entry name" value="alpha/beta hydrolase"/>
    <property type="match status" value="1"/>
</dbReference>
<dbReference type="AlphaFoldDB" id="A0A5E4QZ03"/>
<dbReference type="Proteomes" id="UP000324832">
    <property type="component" value="Unassembled WGS sequence"/>
</dbReference>
<keyword evidence="2" id="KW-0732">Signal</keyword>
<dbReference type="GO" id="GO:0016788">
    <property type="term" value="F:hydrolase activity, acting on ester bonds"/>
    <property type="evidence" value="ECO:0007669"/>
    <property type="project" value="InterPro"/>
</dbReference>
<proteinExistence type="inferred from homology"/>